<proteinExistence type="predicted"/>
<dbReference type="AlphaFoldDB" id="A0A371BYA4"/>
<name>A0A371BYA4_YARLL</name>
<evidence type="ECO:0000313" key="1">
    <source>
        <dbReference type="EMBL" id="RDW23079.1"/>
    </source>
</evidence>
<dbReference type="EMBL" id="KZ859115">
    <property type="protein sequence ID" value="RDW23079.1"/>
    <property type="molecule type" value="Genomic_DNA"/>
</dbReference>
<accession>A0A371BYA4</accession>
<dbReference type="VEuPathDB" id="FungiDB:YALI1_A08047g"/>
<evidence type="ECO:0000313" key="2">
    <source>
        <dbReference type="Proteomes" id="UP000256601"/>
    </source>
</evidence>
<reference evidence="1 2" key="1">
    <citation type="submission" date="2018-07" db="EMBL/GenBank/DDBJ databases">
        <title>Draft Genome Assemblies for Five Robust Yarrowia lipolytica Strains Exhibiting High Lipid Production and Pentose Sugar Utilization and Sugar Alcohol Secretion from Undetoxified Lignocellulosic Biomass Hydrolysates.</title>
        <authorList>
            <consortium name="DOE Joint Genome Institute"/>
            <person name="Walker C."/>
            <person name="Ryu S."/>
            <person name="Na H."/>
            <person name="Zane M."/>
            <person name="LaButti K."/>
            <person name="Lipzen A."/>
            <person name="Haridas S."/>
            <person name="Barry K."/>
            <person name="Grigoriev I.V."/>
            <person name="Quarterman J."/>
            <person name="Slininger P."/>
            <person name="Dien B."/>
            <person name="Trinh C.T."/>
        </authorList>
    </citation>
    <scope>NUCLEOTIDE SEQUENCE [LARGE SCALE GENOMIC DNA]</scope>
    <source>
        <strain evidence="1 2">YB392</strain>
    </source>
</reference>
<gene>
    <name evidence="1" type="ORF">B0I71DRAFT_149359</name>
</gene>
<dbReference type="VEuPathDB" id="FungiDB:YALI0_A08327g"/>
<sequence>MSMVYTFVDIESCEVVSGTLLSRPQSIFSGPNCALASRGWRKEIQNYWADCVLVFVHRLSSTMDPGPTTPITKTLVGAELEDELLHSDFVCLADQPALIDVFTTTEEEYTLNP</sequence>
<protein>
    <submittedName>
        <fullName evidence="1">Uncharacterized protein</fullName>
    </submittedName>
</protein>
<organism evidence="1 2">
    <name type="scientific">Yarrowia lipolytica</name>
    <name type="common">Candida lipolytica</name>
    <dbReference type="NCBI Taxonomy" id="4952"/>
    <lineage>
        <taxon>Eukaryota</taxon>
        <taxon>Fungi</taxon>
        <taxon>Dikarya</taxon>
        <taxon>Ascomycota</taxon>
        <taxon>Saccharomycotina</taxon>
        <taxon>Dipodascomycetes</taxon>
        <taxon>Dipodascales</taxon>
        <taxon>Dipodascales incertae sedis</taxon>
        <taxon>Yarrowia</taxon>
    </lineage>
</organism>
<dbReference type="Proteomes" id="UP000256601">
    <property type="component" value="Unassembled WGS sequence"/>
</dbReference>